<organism evidence="10 11">
    <name type="scientific">Amycolatopsis carbonis</name>
    <dbReference type="NCBI Taxonomy" id="715471"/>
    <lineage>
        <taxon>Bacteria</taxon>
        <taxon>Bacillati</taxon>
        <taxon>Actinomycetota</taxon>
        <taxon>Actinomycetes</taxon>
        <taxon>Pseudonocardiales</taxon>
        <taxon>Pseudonocardiaceae</taxon>
        <taxon>Amycolatopsis</taxon>
    </lineage>
</organism>
<dbReference type="Gene3D" id="3.60.110.10">
    <property type="entry name" value="Carbon-nitrogen hydrolase"/>
    <property type="match status" value="1"/>
</dbReference>
<dbReference type="Proteomes" id="UP001236014">
    <property type="component" value="Chromosome"/>
</dbReference>
<keyword evidence="2" id="KW-1003">Cell membrane</keyword>
<dbReference type="EMBL" id="CP127294">
    <property type="protein sequence ID" value="WIX82888.1"/>
    <property type="molecule type" value="Genomic_DNA"/>
</dbReference>
<evidence type="ECO:0000256" key="7">
    <source>
        <dbReference type="ARBA" id="ARBA00023315"/>
    </source>
</evidence>
<feature type="transmembrane region" description="Helical" evidence="8">
    <location>
        <begin position="109"/>
        <end position="127"/>
    </location>
</feature>
<evidence type="ECO:0000256" key="5">
    <source>
        <dbReference type="ARBA" id="ARBA00022989"/>
    </source>
</evidence>
<dbReference type="RefSeq" id="WP_285973451.1">
    <property type="nucleotide sequence ID" value="NZ_CP127294.1"/>
</dbReference>
<dbReference type="GO" id="GO:0016410">
    <property type="term" value="F:N-acyltransferase activity"/>
    <property type="evidence" value="ECO:0007669"/>
    <property type="project" value="InterPro"/>
</dbReference>
<dbReference type="GO" id="GO:0005886">
    <property type="term" value="C:plasma membrane"/>
    <property type="evidence" value="ECO:0007669"/>
    <property type="project" value="UniProtKB-SubCell"/>
</dbReference>
<feature type="transmembrane region" description="Helical" evidence="8">
    <location>
        <begin position="80"/>
        <end position="102"/>
    </location>
</feature>
<evidence type="ECO:0000256" key="3">
    <source>
        <dbReference type="ARBA" id="ARBA00022679"/>
    </source>
</evidence>
<dbReference type="Pfam" id="PF00795">
    <property type="entry name" value="CN_hydrolase"/>
    <property type="match status" value="1"/>
</dbReference>
<keyword evidence="11" id="KW-1185">Reference proteome</keyword>
<keyword evidence="6 8" id="KW-0472">Membrane</keyword>
<keyword evidence="7" id="KW-0012">Acyltransferase</keyword>
<keyword evidence="5 8" id="KW-1133">Transmembrane helix</keyword>
<evidence type="ECO:0000313" key="10">
    <source>
        <dbReference type="EMBL" id="WIX82888.1"/>
    </source>
</evidence>
<dbReference type="PROSITE" id="PS50263">
    <property type="entry name" value="CN_HYDROLASE"/>
    <property type="match status" value="1"/>
</dbReference>
<accession>A0A9Y2IQX9</accession>
<keyword evidence="3" id="KW-0808">Transferase</keyword>
<reference evidence="10 11" key="1">
    <citation type="submission" date="2023-06" db="EMBL/GenBank/DDBJ databases">
        <authorList>
            <person name="Oyuntsetseg B."/>
            <person name="Kim S.B."/>
        </authorList>
    </citation>
    <scope>NUCLEOTIDE SEQUENCE [LARGE SCALE GENOMIC DNA]</scope>
    <source>
        <strain evidence="10 11">2-15</strain>
    </source>
</reference>
<evidence type="ECO:0000256" key="1">
    <source>
        <dbReference type="ARBA" id="ARBA00004651"/>
    </source>
</evidence>
<dbReference type="SUPFAM" id="SSF56317">
    <property type="entry name" value="Carbon-nitrogen hydrolase"/>
    <property type="match status" value="1"/>
</dbReference>
<evidence type="ECO:0000256" key="4">
    <source>
        <dbReference type="ARBA" id="ARBA00022692"/>
    </source>
</evidence>
<proteinExistence type="predicted"/>
<dbReference type="InterPro" id="IPR003010">
    <property type="entry name" value="C-N_Hydrolase"/>
</dbReference>
<dbReference type="GO" id="GO:0042158">
    <property type="term" value="P:lipoprotein biosynthetic process"/>
    <property type="evidence" value="ECO:0007669"/>
    <property type="project" value="InterPro"/>
</dbReference>
<name>A0A9Y2IQX9_9PSEU</name>
<keyword evidence="4 8" id="KW-0812">Transmembrane</keyword>
<dbReference type="PANTHER" id="PTHR38686:SF1">
    <property type="entry name" value="APOLIPOPROTEIN N-ACYLTRANSFERASE"/>
    <property type="match status" value="1"/>
</dbReference>
<gene>
    <name evidence="10" type="ORF">QRX50_19995</name>
</gene>
<sequence length="490" mass="50708">MKSAFALLAGLAGSAALFYFGTGLAPVAALTWLAPLPVLLLAPRVRQASALGVAFGAYLLGTSNSWGFHVHSHDEPMLPVGLVIILGMSLTFMLVVWLFRALVVRGRTLLAAVAAPAAWTGVLYIVSVTNPMGLVGTRANDQGDVALVLQTAAIGGMWMVEFLVIFVPCAVAGLAAPGVPRGARLRTATVAVVVVVAALGFGALRLAGTGGAPQRVAAIAPNQYSWAPPVSEALVAGYVREIESLPTGVRTAVLPEGALAVEGAAPASLIEPMRQAAQARDIDIVLGFVQTEGHAHDNIALVFPADGGNPVRYLKQHDLVNPHGHDLVFAPGTRTGIEICADLDFSQPSRDYGTAGTTLLAVPASDNNENGWQHSRTGLLRGVENGMPVAWSGQNGSLMIADGWGRVLAQAHTGGPAAFTTIVADVAGPGPTSYSRLGDWFAWLCLTIALGGLIAALPISAKLGRARDHRRVVRSAAEGGEGAGRSAKPR</sequence>
<dbReference type="KEGG" id="acab:QRX50_19995"/>
<evidence type="ECO:0000256" key="8">
    <source>
        <dbReference type="SAM" id="Phobius"/>
    </source>
</evidence>
<evidence type="ECO:0000313" key="11">
    <source>
        <dbReference type="Proteomes" id="UP001236014"/>
    </source>
</evidence>
<evidence type="ECO:0000259" key="9">
    <source>
        <dbReference type="PROSITE" id="PS50263"/>
    </source>
</evidence>
<protein>
    <submittedName>
        <fullName evidence="10">Nitrilase-related carbon-nitrogen hydrolase</fullName>
    </submittedName>
</protein>
<comment type="subcellular location">
    <subcellularLocation>
        <location evidence="1">Cell membrane</location>
        <topology evidence="1">Multi-pass membrane protein</topology>
    </subcellularLocation>
</comment>
<feature type="transmembrane region" description="Helical" evidence="8">
    <location>
        <begin position="440"/>
        <end position="461"/>
    </location>
</feature>
<feature type="transmembrane region" description="Helical" evidence="8">
    <location>
        <begin position="188"/>
        <end position="207"/>
    </location>
</feature>
<feature type="transmembrane region" description="Helical" evidence="8">
    <location>
        <begin position="147"/>
        <end position="176"/>
    </location>
</feature>
<dbReference type="InterPro" id="IPR036526">
    <property type="entry name" value="C-N_Hydrolase_sf"/>
</dbReference>
<evidence type="ECO:0000256" key="2">
    <source>
        <dbReference type="ARBA" id="ARBA00022475"/>
    </source>
</evidence>
<dbReference type="PANTHER" id="PTHR38686">
    <property type="entry name" value="APOLIPOPROTEIN N-ACYLTRANSFERASE"/>
    <property type="match status" value="1"/>
</dbReference>
<dbReference type="InterPro" id="IPR045378">
    <property type="entry name" value="LNT_N"/>
</dbReference>
<evidence type="ECO:0000256" key="6">
    <source>
        <dbReference type="ARBA" id="ARBA00023136"/>
    </source>
</evidence>
<dbReference type="AlphaFoldDB" id="A0A9Y2IQX9"/>
<feature type="domain" description="CN hydrolase" evidence="9">
    <location>
        <begin position="214"/>
        <end position="428"/>
    </location>
</feature>
<dbReference type="Pfam" id="PF20154">
    <property type="entry name" value="LNT_N"/>
    <property type="match status" value="1"/>
</dbReference>
<keyword evidence="10" id="KW-0378">Hydrolase</keyword>
<dbReference type="GO" id="GO:0016787">
    <property type="term" value="F:hydrolase activity"/>
    <property type="evidence" value="ECO:0007669"/>
    <property type="project" value="UniProtKB-KW"/>
</dbReference>
<dbReference type="InterPro" id="IPR004563">
    <property type="entry name" value="Apolipo_AcylTrfase"/>
</dbReference>